<accession>B9TFH8</accession>
<reference evidence="15" key="1">
    <citation type="journal article" date="2010" name="Nat. Biotechnol.">
        <title>Draft genome sequence of the oilseed species Ricinus communis.</title>
        <authorList>
            <person name="Chan A.P."/>
            <person name="Crabtree J."/>
            <person name="Zhao Q."/>
            <person name="Lorenzi H."/>
            <person name="Orvis J."/>
            <person name="Puiu D."/>
            <person name="Melake-Berhan A."/>
            <person name="Jones K.M."/>
            <person name="Redman J."/>
            <person name="Chen G."/>
            <person name="Cahoon E.B."/>
            <person name="Gedil M."/>
            <person name="Stanke M."/>
            <person name="Haas B.J."/>
            <person name="Wortman J.R."/>
            <person name="Fraser-Liggett C.M."/>
            <person name="Ravel J."/>
            <person name="Rabinowicz P.D."/>
        </authorList>
    </citation>
    <scope>NUCLEOTIDE SEQUENCE [LARGE SCALE GENOMIC DNA]</scope>
    <source>
        <strain evidence="15">cv. Hale</strain>
    </source>
</reference>
<evidence type="ECO:0000259" key="12">
    <source>
        <dbReference type="PROSITE" id="PS50893"/>
    </source>
</evidence>
<keyword evidence="10 11" id="KW-0472">Membrane</keyword>
<feature type="transmembrane region" description="Helical" evidence="11">
    <location>
        <begin position="36"/>
        <end position="55"/>
    </location>
</feature>
<dbReference type="GO" id="GO:0016887">
    <property type="term" value="F:ATP hydrolysis activity"/>
    <property type="evidence" value="ECO:0007669"/>
    <property type="project" value="InterPro"/>
</dbReference>
<dbReference type="GO" id="GO:0005524">
    <property type="term" value="F:ATP binding"/>
    <property type="evidence" value="ECO:0007669"/>
    <property type="project" value="UniProtKB-KW"/>
</dbReference>
<dbReference type="PROSITE" id="PS00211">
    <property type="entry name" value="ABC_TRANSPORTER_1"/>
    <property type="match status" value="1"/>
</dbReference>
<dbReference type="InterPro" id="IPR003439">
    <property type="entry name" value="ABC_transporter-like_ATP-bd"/>
</dbReference>
<dbReference type="AlphaFoldDB" id="B9TFH8"/>
<dbReference type="EC" id="3.6.3.28" evidence="14"/>
<dbReference type="InParanoid" id="B9TFH8"/>
<evidence type="ECO:0000256" key="7">
    <source>
        <dbReference type="ARBA" id="ARBA00022741"/>
    </source>
</evidence>
<evidence type="ECO:0000256" key="8">
    <source>
        <dbReference type="ARBA" id="ARBA00022840"/>
    </source>
</evidence>
<name>B9TFH8_RICCO</name>
<keyword evidence="14" id="KW-0378">Hydrolase</keyword>
<evidence type="ECO:0000256" key="11">
    <source>
        <dbReference type="SAM" id="Phobius"/>
    </source>
</evidence>
<dbReference type="GO" id="GO:0042626">
    <property type="term" value="F:ATPase-coupled transmembrane transporter activity"/>
    <property type="evidence" value="ECO:0000318"/>
    <property type="project" value="GO_Central"/>
</dbReference>
<dbReference type="GO" id="GO:0005886">
    <property type="term" value="C:plasma membrane"/>
    <property type="evidence" value="ECO:0000318"/>
    <property type="project" value="GO_Central"/>
</dbReference>
<feature type="domain" description="ABC transmembrane type-1" evidence="13">
    <location>
        <begin position="1"/>
        <end position="124"/>
    </location>
</feature>
<evidence type="ECO:0000256" key="6">
    <source>
        <dbReference type="ARBA" id="ARBA00022692"/>
    </source>
</evidence>
<feature type="transmembrane region" description="Helical" evidence="11">
    <location>
        <begin position="76"/>
        <end position="93"/>
    </location>
</feature>
<dbReference type="STRING" id="3988.B9TFH8"/>
<dbReference type="PANTHER" id="PTHR43166:SF9">
    <property type="entry name" value="GLUTAMATE_ASPARTATE IMPORT ATP-BINDING PROTEIN GLTL"/>
    <property type="match status" value="1"/>
</dbReference>
<dbReference type="InterPro" id="IPR050086">
    <property type="entry name" value="MetN_ABC_transporter-like"/>
</dbReference>
<evidence type="ECO:0000256" key="9">
    <source>
        <dbReference type="ARBA" id="ARBA00022989"/>
    </source>
</evidence>
<dbReference type="Proteomes" id="UP000008311">
    <property type="component" value="Unassembled WGS sequence"/>
</dbReference>
<dbReference type="Gene3D" id="1.10.3720.10">
    <property type="entry name" value="MetI-like"/>
    <property type="match status" value="1"/>
</dbReference>
<keyword evidence="8" id="KW-0067">ATP-binding</keyword>
<dbReference type="InterPro" id="IPR003593">
    <property type="entry name" value="AAA+_ATPase"/>
</dbReference>
<proteinExistence type="inferred from homology"/>
<dbReference type="CDD" id="cd03262">
    <property type="entry name" value="ABC_HisP_GlnQ"/>
    <property type="match status" value="1"/>
</dbReference>
<dbReference type="SMART" id="SM00382">
    <property type="entry name" value="AAA"/>
    <property type="match status" value="1"/>
</dbReference>
<comment type="subcellular location">
    <subcellularLocation>
        <location evidence="2">Cell membrane</location>
        <topology evidence="2">Peripheral membrane protein</topology>
    </subcellularLocation>
    <subcellularLocation>
        <location evidence="1">Membrane</location>
        <topology evidence="1">Multi-pass membrane protein</topology>
    </subcellularLocation>
</comment>
<dbReference type="FunFam" id="3.40.50.300:FF:000020">
    <property type="entry name" value="Amino acid ABC transporter ATP-binding component"/>
    <property type="match status" value="1"/>
</dbReference>
<evidence type="ECO:0000313" key="14">
    <source>
        <dbReference type="EMBL" id="EEF25387.1"/>
    </source>
</evidence>
<dbReference type="InterPro" id="IPR027417">
    <property type="entry name" value="P-loop_NTPase"/>
</dbReference>
<dbReference type="Pfam" id="PF00005">
    <property type="entry name" value="ABC_tran"/>
    <property type="match status" value="1"/>
</dbReference>
<dbReference type="Gene3D" id="3.40.50.300">
    <property type="entry name" value="P-loop containing nucleotide triphosphate hydrolases"/>
    <property type="match status" value="1"/>
</dbReference>
<keyword evidence="7" id="KW-0547">Nucleotide-binding</keyword>
<comment type="similarity">
    <text evidence="3">Belongs to the ABC transporter superfamily.</text>
</comment>
<gene>
    <name evidence="14" type="ORF">RCOM_1823080</name>
</gene>
<feature type="transmembrane region" description="Helical" evidence="11">
    <location>
        <begin position="105"/>
        <end position="127"/>
    </location>
</feature>
<keyword evidence="5" id="KW-1003">Cell membrane</keyword>
<sequence length="390" mass="42855">MLSAFASAVIALSLNEGAYMAEIIRSGLQAVKKGQRTAGLALGMSRFAVMRYIVIPQAARIVLPPTGNQMIGMLKTSALVSVVAVEELLLVANQTASSNFKYFEALTAAGIYYLALTTIFMGFQFLLERALDRRGPMKEHVTKATARQPLLEVMGINKSFGDLQILKACSLNVHGGETMVIIGPSGSGKSTLLRCINLLEPADDGNIFFEGNDIARELRRATEVRRQIGMVFQNFELFQHLTAIENIMLAPMKVLGMSRSDAHDIAMDLLRKVRIPERADFFADELSGGQQQRVAIARALAMKPKLMLYDEPTSALDPEMIREVLDVMADLSSEGMTSIVVTHEMGFAKRAADQIIFMEDGEVVENASRDSFFGGAVNERATRFLDQILH</sequence>
<protein>
    <submittedName>
        <fullName evidence="14">Abc transporter, putative</fullName>
        <ecNumber evidence="14">3.6.3.28</ecNumber>
    </submittedName>
</protein>
<dbReference type="PROSITE" id="PS50928">
    <property type="entry name" value="ABC_TM1"/>
    <property type="match status" value="1"/>
</dbReference>
<dbReference type="EMBL" id="EQ979805">
    <property type="protein sequence ID" value="EEF25387.1"/>
    <property type="molecule type" value="Genomic_DNA"/>
</dbReference>
<evidence type="ECO:0000256" key="5">
    <source>
        <dbReference type="ARBA" id="ARBA00022475"/>
    </source>
</evidence>
<dbReference type="PROSITE" id="PS50893">
    <property type="entry name" value="ABC_TRANSPORTER_2"/>
    <property type="match status" value="1"/>
</dbReference>
<evidence type="ECO:0000313" key="15">
    <source>
        <dbReference type="Proteomes" id="UP000008311"/>
    </source>
</evidence>
<dbReference type="InterPro" id="IPR000515">
    <property type="entry name" value="MetI-like"/>
</dbReference>
<dbReference type="PANTHER" id="PTHR43166">
    <property type="entry name" value="AMINO ACID IMPORT ATP-BINDING PROTEIN"/>
    <property type="match status" value="1"/>
</dbReference>
<keyword evidence="9 11" id="KW-1133">Transmembrane helix</keyword>
<evidence type="ECO:0000256" key="4">
    <source>
        <dbReference type="ARBA" id="ARBA00022448"/>
    </source>
</evidence>
<evidence type="ECO:0000256" key="3">
    <source>
        <dbReference type="ARBA" id="ARBA00005417"/>
    </source>
</evidence>
<dbReference type="SUPFAM" id="SSF161098">
    <property type="entry name" value="MetI-like"/>
    <property type="match status" value="1"/>
</dbReference>
<evidence type="ECO:0000256" key="2">
    <source>
        <dbReference type="ARBA" id="ARBA00004202"/>
    </source>
</evidence>
<evidence type="ECO:0000259" key="13">
    <source>
        <dbReference type="PROSITE" id="PS50928"/>
    </source>
</evidence>
<feature type="domain" description="ABC transporter" evidence="12">
    <location>
        <begin position="151"/>
        <end position="385"/>
    </location>
</feature>
<dbReference type="InterPro" id="IPR035906">
    <property type="entry name" value="MetI-like_sf"/>
</dbReference>
<keyword evidence="6 11" id="KW-0812">Transmembrane</keyword>
<dbReference type="Pfam" id="PF00528">
    <property type="entry name" value="BPD_transp_1"/>
    <property type="match status" value="1"/>
</dbReference>
<dbReference type="InterPro" id="IPR017871">
    <property type="entry name" value="ABC_transporter-like_CS"/>
</dbReference>
<dbReference type="eggNOG" id="KOG0055">
    <property type="taxonomic scope" value="Eukaryota"/>
</dbReference>
<organism evidence="14 15">
    <name type="scientific">Ricinus communis</name>
    <name type="common">Castor bean</name>
    <dbReference type="NCBI Taxonomy" id="3988"/>
    <lineage>
        <taxon>Eukaryota</taxon>
        <taxon>Viridiplantae</taxon>
        <taxon>Streptophyta</taxon>
        <taxon>Embryophyta</taxon>
        <taxon>Tracheophyta</taxon>
        <taxon>Spermatophyta</taxon>
        <taxon>Magnoliopsida</taxon>
        <taxon>eudicotyledons</taxon>
        <taxon>Gunneridae</taxon>
        <taxon>Pentapetalae</taxon>
        <taxon>rosids</taxon>
        <taxon>fabids</taxon>
        <taxon>Malpighiales</taxon>
        <taxon>Euphorbiaceae</taxon>
        <taxon>Acalyphoideae</taxon>
        <taxon>Acalypheae</taxon>
        <taxon>Ricinus</taxon>
    </lineage>
</organism>
<dbReference type="SUPFAM" id="SSF52540">
    <property type="entry name" value="P-loop containing nucleoside triphosphate hydrolases"/>
    <property type="match status" value="1"/>
</dbReference>
<evidence type="ECO:0000256" key="10">
    <source>
        <dbReference type="ARBA" id="ARBA00023136"/>
    </source>
</evidence>
<evidence type="ECO:0000256" key="1">
    <source>
        <dbReference type="ARBA" id="ARBA00004141"/>
    </source>
</evidence>
<keyword evidence="4" id="KW-0813">Transport</keyword>
<dbReference type="CDD" id="cd06261">
    <property type="entry name" value="TM_PBP2"/>
    <property type="match status" value="1"/>
</dbReference>
<keyword evidence="15" id="KW-1185">Reference proteome</keyword>